<sequence length="124" mass="13167">MASGSIGTWSRLGRSVEAGELYLEPGTARACAERCSALIAELRSLRDRAAELGVVDGFGILQSGQALAEKFGKKAVGGEYSLVQALSDHIDEVEGMQALFEKIEARYSATDDDTASKFGVIEHG</sequence>
<dbReference type="OrthoDB" id="4471562at2"/>
<keyword evidence="2" id="KW-1185">Reference proteome</keyword>
<dbReference type="EMBL" id="RKLN01000001">
    <property type="protein sequence ID" value="RVW05994.1"/>
    <property type="molecule type" value="Genomic_DNA"/>
</dbReference>
<dbReference type="RefSeq" id="WP_127944417.1">
    <property type="nucleotide sequence ID" value="NZ_RKLN01000001.1"/>
</dbReference>
<name>A0A438B4R2_9NOCA</name>
<organism evidence="1 2">
    <name type="scientific">Rhodococcus spongiicola</name>
    <dbReference type="NCBI Taxonomy" id="2487352"/>
    <lineage>
        <taxon>Bacteria</taxon>
        <taxon>Bacillati</taxon>
        <taxon>Actinomycetota</taxon>
        <taxon>Actinomycetes</taxon>
        <taxon>Mycobacteriales</taxon>
        <taxon>Nocardiaceae</taxon>
        <taxon>Rhodococcus</taxon>
    </lineage>
</organism>
<evidence type="ECO:0000313" key="2">
    <source>
        <dbReference type="Proteomes" id="UP000284333"/>
    </source>
</evidence>
<evidence type="ECO:0000313" key="1">
    <source>
        <dbReference type="EMBL" id="RVW05994.1"/>
    </source>
</evidence>
<dbReference type="AlphaFoldDB" id="A0A438B4R2"/>
<dbReference type="Proteomes" id="UP000284333">
    <property type="component" value="Unassembled WGS sequence"/>
</dbReference>
<protein>
    <submittedName>
        <fullName evidence="1">Uncharacterized protein</fullName>
    </submittedName>
</protein>
<proteinExistence type="predicted"/>
<gene>
    <name evidence="1" type="ORF">EF834_00500</name>
</gene>
<accession>A0A438B4R2</accession>
<comment type="caution">
    <text evidence="1">The sequence shown here is derived from an EMBL/GenBank/DDBJ whole genome shotgun (WGS) entry which is preliminary data.</text>
</comment>
<reference evidence="1 2" key="1">
    <citation type="submission" date="2018-11" db="EMBL/GenBank/DDBJ databases">
        <title>Rhodococcus spongicola sp. nov. and Rhodococcus xishaensis sp. nov. from marine sponges.</title>
        <authorList>
            <person name="Li L."/>
            <person name="Lin H.W."/>
        </authorList>
    </citation>
    <scope>NUCLEOTIDE SEQUENCE [LARGE SCALE GENOMIC DNA]</scope>
    <source>
        <strain evidence="1 2">LHW50502</strain>
    </source>
</reference>